<evidence type="ECO:0000256" key="5">
    <source>
        <dbReference type="ARBA" id="ARBA00022771"/>
    </source>
</evidence>
<dbReference type="GO" id="GO:0008270">
    <property type="term" value="F:zinc ion binding"/>
    <property type="evidence" value="ECO:0007669"/>
    <property type="project" value="UniProtKB-KW"/>
</dbReference>
<evidence type="ECO:0000256" key="3">
    <source>
        <dbReference type="ARBA" id="ARBA00022679"/>
    </source>
</evidence>
<dbReference type="AlphaFoldDB" id="A0A5P1F5W0"/>
<dbReference type="SMART" id="SM00184">
    <property type="entry name" value="RING"/>
    <property type="match status" value="2"/>
</dbReference>
<dbReference type="InterPro" id="IPR047498">
    <property type="entry name" value="RING-HC_ORTHRUS_rpt1"/>
</dbReference>
<comment type="subcellular location">
    <subcellularLocation>
        <location evidence="11">Nucleus</location>
    </subcellularLocation>
</comment>
<feature type="domain" description="RING-type" evidence="13">
    <location>
        <begin position="376"/>
        <end position="433"/>
    </location>
</feature>
<feature type="compositionally biased region" description="Polar residues" evidence="12">
    <location>
        <begin position="535"/>
        <end position="558"/>
    </location>
</feature>
<keyword evidence="7" id="KW-0156">Chromatin regulator</keyword>
<dbReference type="SUPFAM" id="SSF57850">
    <property type="entry name" value="RING/U-box"/>
    <property type="match status" value="2"/>
</dbReference>
<dbReference type="OMA" id="RKPVQCE"/>
<evidence type="ECO:0000256" key="9">
    <source>
        <dbReference type="ARBA" id="ARBA00023242"/>
    </source>
</evidence>
<dbReference type="InterPro" id="IPR018957">
    <property type="entry name" value="Znf_C3HC4_RING-type"/>
</dbReference>
<organism evidence="15 16">
    <name type="scientific">Asparagus officinalis</name>
    <name type="common">Garden asparagus</name>
    <dbReference type="NCBI Taxonomy" id="4686"/>
    <lineage>
        <taxon>Eukaryota</taxon>
        <taxon>Viridiplantae</taxon>
        <taxon>Streptophyta</taxon>
        <taxon>Embryophyta</taxon>
        <taxon>Tracheophyta</taxon>
        <taxon>Spermatophyta</taxon>
        <taxon>Magnoliopsida</taxon>
        <taxon>Liliopsida</taxon>
        <taxon>Asparagales</taxon>
        <taxon>Asparagaceae</taxon>
        <taxon>Asparagoideae</taxon>
        <taxon>Asparagus</taxon>
    </lineage>
</organism>
<dbReference type="Gramene" id="ONK72109">
    <property type="protein sequence ID" value="ONK72109"/>
    <property type="gene ID" value="A4U43_C04F15800"/>
</dbReference>
<dbReference type="GO" id="GO:0061630">
    <property type="term" value="F:ubiquitin protein ligase activity"/>
    <property type="evidence" value="ECO:0007669"/>
    <property type="project" value="UniProtKB-EC"/>
</dbReference>
<dbReference type="GO" id="GO:0005634">
    <property type="term" value="C:nucleus"/>
    <property type="evidence" value="ECO:0007669"/>
    <property type="project" value="UniProtKB-SubCell"/>
</dbReference>
<dbReference type="Gene3D" id="2.30.280.10">
    <property type="entry name" value="SRA-YDG"/>
    <property type="match status" value="1"/>
</dbReference>
<evidence type="ECO:0000313" key="16">
    <source>
        <dbReference type="Proteomes" id="UP000243459"/>
    </source>
</evidence>
<evidence type="ECO:0000256" key="12">
    <source>
        <dbReference type="SAM" id="MobiDB-lite"/>
    </source>
</evidence>
<dbReference type="Proteomes" id="UP000243459">
    <property type="component" value="Chromosome 4"/>
</dbReference>
<evidence type="ECO:0000313" key="15">
    <source>
        <dbReference type="EMBL" id="ONK72109.1"/>
    </source>
</evidence>
<reference evidence="16" key="1">
    <citation type="journal article" date="2017" name="Nat. Commun.">
        <title>The asparagus genome sheds light on the origin and evolution of a young Y chromosome.</title>
        <authorList>
            <person name="Harkess A."/>
            <person name="Zhou J."/>
            <person name="Xu C."/>
            <person name="Bowers J.E."/>
            <person name="Van der Hulst R."/>
            <person name="Ayyampalayam S."/>
            <person name="Mercati F."/>
            <person name="Riccardi P."/>
            <person name="McKain M.R."/>
            <person name="Kakrana A."/>
            <person name="Tang H."/>
            <person name="Ray J."/>
            <person name="Groenendijk J."/>
            <person name="Arikit S."/>
            <person name="Mathioni S.M."/>
            <person name="Nakano M."/>
            <person name="Shan H."/>
            <person name="Telgmann-Rauber A."/>
            <person name="Kanno A."/>
            <person name="Yue Z."/>
            <person name="Chen H."/>
            <person name="Li W."/>
            <person name="Chen Y."/>
            <person name="Xu X."/>
            <person name="Zhang Y."/>
            <person name="Luo S."/>
            <person name="Chen H."/>
            <person name="Gao J."/>
            <person name="Mao Z."/>
            <person name="Pires J.C."/>
            <person name="Luo M."/>
            <person name="Kudrna D."/>
            <person name="Wing R.A."/>
            <person name="Meyers B.C."/>
            <person name="Yi K."/>
            <person name="Kong H."/>
            <person name="Lavrijsen P."/>
            <person name="Sunseri F."/>
            <person name="Falavigna A."/>
            <person name="Ye Y."/>
            <person name="Leebens-Mack J.H."/>
            <person name="Chen G."/>
        </authorList>
    </citation>
    <scope>NUCLEOTIDE SEQUENCE [LARGE SCALE GENOMIC DNA]</scope>
    <source>
        <strain evidence="16">cv. DH0086</strain>
    </source>
</reference>
<evidence type="ECO:0000256" key="2">
    <source>
        <dbReference type="ARBA" id="ARBA00012483"/>
    </source>
</evidence>
<evidence type="ECO:0000256" key="10">
    <source>
        <dbReference type="PROSITE-ProRule" id="PRU00175"/>
    </source>
</evidence>
<evidence type="ECO:0000259" key="14">
    <source>
        <dbReference type="PROSITE" id="PS51015"/>
    </source>
</evidence>
<dbReference type="PANTHER" id="PTHR14140">
    <property type="entry name" value="E3 UBIQUITIN-PROTEIN LIGASE UHRF-RELATED"/>
    <property type="match status" value="1"/>
</dbReference>
<dbReference type="SUPFAM" id="SSF88697">
    <property type="entry name" value="PUA domain-like"/>
    <property type="match status" value="1"/>
</dbReference>
<feature type="compositionally biased region" description="Acidic residues" evidence="12">
    <location>
        <begin position="483"/>
        <end position="505"/>
    </location>
</feature>
<keyword evidence="4" id="KW-0479">Metal-binding</keyword>
<dbReference type="SMART" id="SM00466">
    <property type="entry name" value="SRA"/>
    <property type="match status" value="1"/>
</dbReference>
<dbReference type="EMBL" id="CM007384">
    <property type="protein sequence ID" value="ONK72109.1"/>
    <property type="molecule type" value="Genomic_DNA"/>
</dbReference>
<feature type="compositionally biased region" description="Polar residues" evidence="12">
    <location>
        <begin position="619"/>
        <end position="635"/>
    </location>
</feature>
<feature type="compositionally biased region" description="Acidic residues" evidence="12">
    <location>
        <begin position="463"/>
        <end position="474"/>
    </location>
</feature>
<dbReference type="EC" id="2.3.2.27" evidence="2"/>
<accession>A0A5P1F5W0</accession>
<dbReference type="Gene3D" id="3.30.40.10">
    <property type="entry name" value="Zinc/RING finger domain, C3HC4 (zinc finger)"/>
    <property type="match status" value="2"/>
</dbReference>
<feature type="region of interest" description="Disordered" evidence="12">
    <location>
        <begin position="463"/>
        <end position="647"/>
    </location>
</feature>
<evidence type="ECO:0000256" key="11">
    <source>
        <dbReference type="PROSITE-ProRule" id="PRU00358"/>
    </source>
</evidence>
<dbReference type="Pfam" id="PF00097">
    <property type="entry name" value="zf-C3HC4"/>
    <property type="match status" value="1"/>
</dbReference>
<dbReference type="InterPro" id="IPR045134">
    <property type="entry name" value="UHRF1/2-like"/>
</dbReference>
<dbReference type="GO" id="GO:0016567">
    <property type="term" value="P:protein ubiquitination"/>
    <property type="evidence" value="ECO:0007669"/>
    <property type="project" value="TreeGrafter"/>
</dbReference>
<keyword evidence="3" id="KW-0808">Transferase</keyword>
<dbReference type="InterPro" id="IPR027370">
    <property type="entry name" value="Znf-RING_euk"/>
</dbReference>
<keyword evidence="6" id="KW-0862">Zinc</keyword>
<dbReference type="PROSITE" id="PS00518">
    <property type="entry name" value="ZF_RING_1"/>
    <property type="match status" value="1"/>
</dbReference>
<dbReference type="InterPro" id="IPR001841">
    <property type="entry name" value="Znf_RING"/>
</dbReference>
<dbReference type="InterPro" id="IPR015947">
    <property type="entry name" value="PUA-like_sf"/>
</dbReference>
<dbReference type="InterPro" id="IPR017907">
    <property type="entry name" value="Znf_RING_CS"/>
</dbReference>
<dbReference type="Pfam" id="PF13445">
    <property type="entry name" value="zf-RING_UBOX"/>
    <property type="match status" value="1"/>
</dbReference>
<evidence type="ECO:0000256" key="6">
    <source>
        <dbReference type="ARBA" id="ARBA00022833"/>
    </source>
</evidence>
<proteinExistence type="predicted"/>
<dbReference type="PANTHER" id="PTHR14140:SF27">
    <property type="entry name" value="OS04G0289800 PROTEIN"/>
    <property type="match status" value="1"/>
</dbReference>
<name>A0A5P1F5W0_ASPOF</name>
<dbReference type="GO" id="GO:0003677">
    <property type="term" value="F:DNA binding"/>
    <property type="evidence" value="ECO:0007669"/>
    <property type="project" value="UniProtKB-KW"/>
</dbReference>
<keyword evidence="8" id="KW-0238">DNA-binding</keyword>
<dbReference type="PROSITE" id="PS50089">
    <property type="entry name" value="ZF_RING_2"/>
    <property type="match status" value="2"/>
</dbReference>
<dbReference type="InterPro" id="IPR013083">
    <property type="entry name" value="Znf_RING/FYVE/PHD"/>
</dbReference>
<keyword evidence="9 11" id="KW-0539">Nucleus</keyword>
<gene>
    <name evidence="15" type="ORF">A4U43_C04F15800</name>
</gene>
<evidence type="ECO:0000256" key="7">
    <source>
        <dbReference type="ARBA" id="ARBA00022853"/>
    </source>
</evidence>
<dbReference type="InterPro" id="IPR036987">
    <property type="entry name" value="SRA-YDG_sf"/>
</dbReference>
<feature type="domain" description="YDG" evidence="14">
    <location>
        <begin position="137"/>
        <end position="285"/>
    </location>
</feature>
<dbReference type="FunFam" id="2.30.280.10:FF:000002">
    <property type="entry name" value="E3 ubiquitin-protein ligase ORTHRUS 2"/>
    <property type="match status" value="1"/>
</dbReference>
<feature type="region of interest" description="Disordered" evidence="12">
    <location>
        <begin position="340"/>
        <end position="362"/>
    </location>
</feature>
<dbReference type="InterPro" id="IPR003105">
    <property type="entry name" value="SRA_YDG"/>
</dbReference>
<keyword evidence="16" id="KW-1185">Reference proteome</keyword>
<feature type="domain" description="RING-type" evidence="13">
    <location>
        <begin position="10"/>
        <end position="49"/>
    </location>
</feature>
<comment type="catalytic activity">
    <reaction evidence="1">
        <text>S-ubiquitinyl-[E2 ubiquitin-conjugating enzyme]-L-cysteine + [acceptor protein]-L-lysine = [E2 ubiquitin-conjugating enzyme]-L-cysteine + N(6)-ubiquitinyl-[acceptor protein]-L-lysine.</text>
        <dbReference type="EC" id="2.3.2.27"/>
    </reaction>
</comment>
<sequence length="647" mass="72044">MGLLDDKFKCSFCMQLPERPVTTPCGHNFCLKCFQKWIGQGKRTCAKCRASIPPKMASQPRINSALVVAIRMAKTPKRAAQCSSTPYHFIGNESRPETAFTTERAKRAGKSNACSGQIFVTIAPDHLGPILAEHDPKRKKGVLVGESWEDRMECRQWGAHFPHVAGIAGQSGYGAQSVALSGGYIDDEDHGEWFLYTGSGGRDLSGNKRTNKDQSFDQTFVKLNEALRISCKNGYPVRVVRSHKEKRSSYAPETGVRYDGIYRIEKCWRKVGIQGFKVCRYLFVRCDNEPAPWTSDEHGDRPRPLPAIEELKQAIDITVRKGKAAWDYEEGCGWKWTRPPPPSRKLLTSENNGERKRKARNAPSTIKEKLLKEFSCHICWKVMTLPLTTPCAHNFCKLCLLESYADQSFVRERTRGGRTLRAQKVVKKCPSCTNDISEFLQNPQVNREVMELIESLQKKIEEENIEGSIEEESEVMEKVGEGGDNEDDDDDEEETQSDAVEEESSEDKIDNQGNKLSEDGSDGDDTEKKKLESANGDSEVNAGNSSDGEDNCQSPAKKTNSKRKQTESTKRGGKKAKKSESVGGGVEDIVEDLKVEDVGGSSTPNDFSPKREGGKKKSQIQANGSGHLSPSSLNRRVTRQMKLQGLS</sequence>
<dbReference type="Pfam" id="PF02182">
    <property type="entry name" value="SAD_SRA"/>
    <property type="match status" value="1"/>
</dbReference>
<evidence type="ECO:0000256" key="1">
    <source>
        <dbReference type="ARBA" id="ARBA00000900"/>
    </source>
</evidence>
<evidence type="ECO:0000259" key="13">
    <source>
        <dbReference type="PROSITE" id="PS50089"/>
    </source>
</evidence>
<dbReference type="GO" id="GO:0044027">
    <property type="term" value="P:negative regulation of gene expression via chromosomal CpG island methylation"/>
    <property type="evidence" value="ECO:0007669"/>
    <property type="project" value="TreeGrafter"/>
</dbReference>
<keyword evidence="5 10" id="KW-0863">Zinc-finger</keyword>
<dbReference type="PROSITE" id="PS51015">
    <property type="entry name" value="YDG"/>
    <property type="match status" value="1"/>
</dbReference>
<dbReference type="CDD" id="cd23138">
    <property type="entry name" value="RING-HC_ORTHRUS_rpt1"/>
    <property type="match status" value="1"/>
</dbReference>
<protein>
    <recommendedName>
        <fullName evidence="2">RING-type E3 ubiquitin transferase</fullName>
        <ecNumber evidence="2">2.3.2.27</ecNumber>
    </recommendedName>
</protein>
<evidence type="ECO:0000256" key="8">
    <source>
        <dbReference type="ARBA" id="ARBA00023125"/>
    </source>
</evidence>
<evidence type="ECO:0000256" key="4">
    <source>
        <dbReference type="ARBA" id="ARBA00022723"/>
    </source>
</evidence>